<dbReference type="SUPFAM" id="SSF46785">
    <property type="entry name" value="Winged helix' DNA-binding domain"/>
    <property type="match status" value="1"/>
</dbReference>
<keyword evidence="4" id="KW-1185">Reference proteome</keyword>
<proteinExistence type="predicted"/>
<dbReference type="PROSITE" id="PS50931">
    <property type="entry name" value="HTH_LYSR"/>
    <property type="match status" value="1"/>
</dbReference>
<dbReference type="Pfam" id="PF00126">
    <property type="entry name" value="HTH_1"/>
    <property type="match status" value="1"/>
</dbReference>
<feature type="domain" description="HTH lysR-type" evidence="2">
    <location>
        <begin position="1"/>
        <end position="56"/>
    </location>
</feature>
<feature type="region of interest" description="Disordered" evidence="1">
    <location>
        <begin position="109"/>
        <end position="136"/>
    </location>
</feature>
<dbReference type="InterPro" id="IPR000847">
    <property type="entry name" value="LysR_HTH_N"/>
</dbReference>
<dbReference type="EMBL" id="CP047166">
    <property type="protein sequence ID" value="QRF65809.1"/>
    <property type="molecule type" value="Genomic_DNA"/>
</dbReference>
<accession>A0ABX7F5Q1</accession>
<dbReference type="Proteomes" id="UP000596387">
    <property type="component" value="Chromosome"/>
</dbReference>
<dbReference type="InterPro" id="IPR036390">
    <property type="entry name" value="WH_DNA-bd_sf"/>
</dbReference>
<gene>
    <name evidence="3" type="ORF">GQA70_05420</name>
</gene>
<evidence type="ECO:0000259" key="2">
    <source>
        <dbReference type="PROSITE" id="PS50931"/>
    </source>
</evidence>
<reference evidence="3 4" key="1">
    <citation type="submission" date="2019-12" db="EMBL/GenBank/DDBJ databases">
        <title>Complete Genome Sequence of a Quorum-Sensing Bacterium,Rhodobacteraceae bacterium C31, Isolated from a marine microalgae symbiotic bacteria.</title>
        <authorList>
            <person name="Zhang Y."/>
        </authorList>
    </citation>
    <scope>NUCLEOTIDE SEQUENCE [LARGE SCALE GENOMIC DNA]</scope>
    <source>
        <strain evidence="3 4">C31</strain>
    </source>
</reference>
<dbReference type="InterPro" id="IPR036388">
    <property type="entry name" value="WH-like_DNA-bd_sf"/>
</dbReference>
<evidence type="ECO:0000256" key="1">
    <source>
        <dbReference type="SAM" id="MobiDB-lite"/>
    </source>
</evidence>
<evidence type="ECO:0000313" key="4">
    <source>
        <dbReference type="Proteomes" id="UP000596387"/>
    </source>
</evidence>
<sequence length="136" mass="14586">MLGDLSTLPVVSEERNSIRVGHRLGASQSEFSHAIRRLEETIGVKLLIRSAEGVPDRCGRTASRGAAPQLSVARQPDRGNLHLGRMRLAAGAGGLQRVGHARHPLAGRLAAGSRPSRPAHRDRQRGSAVRSCRVPL</sequence>
<name>A0ABX7F5Q1_9RHOB</name>
<dbReference type="Gene3D" id="1.10.10.10">
    <property type="entry name" value="Winged helix-like DNA-binding domain superfamily/Winged helix DNA-binding domain"/>
    <property type="match status" value="1"/>
</dbReference>
<organism evidence="3 4">
    <name type="scientific">Ponticoccus alexandrii</name>
    <dbReference type="NCBI Taxonomy" id="1943633"/>
    <lineage>
        <taxon>Bacteria</taxon>
        <taxon>Pseudomonadati</taxon>
        <taxon>Pseudomonadota</taxon>
        <taxon>Alphaproteobacteria</taxon>
        <taxon>Rhodobacterales</taxon>
        <taxon>Roseobacteraceae</taxon>
        <taxon>Ponticoccus</taxon>
    </lineage>
</organism>
<evidence type="ECO:0000313" key="3">
    <source>
        <dbReference type="EMBL" id="QRF65809.1"/>
    </source>
</evidence>
<protein>
    <submittedName>
        <fullName evidence="3">LysR family transcriptional regulator</fullName>
    </submittedName>
</protein>